<dbReference type="GO" id="GO:0006508">
    <property type="term" value="P:proteolysis"/>
    <property type="evidence" value="ECO:0007669"/>
    <property type="project" value="InterPro"/>
</dbReference>
<dbReference type="Pfam" id="PF01640">
    <property type="entry name" value="Peptidase_C10"/>
    <property type="match status" value="1"/>
</dbReference>
<sequence>MKRASVKEREYLIGPLTTSQWIQSAPYNNFVKPYLVGCTALAIAQLMRANSYPAKGKGMINGIMAEDPKINIDGYVYRWDLMDDKALSEEARDAISTMIGHVACAINTRFGLSSSSQLDFLEEISALVDNFSYEDDISYISYKETNNFTDYIQQSTINDAVIENLQMGFPVLVDIPGHSTVCDGYMGDGVFSFNYGWGGGSSYYYNLTNDMQGCKPVCIIFGIRPSSEPLLVAEKLLVTNNVLTQLSSSSVEVVIKNITDTSFEGHLNLVSCDKNNFKRNVISKNVNISLASGEESSLIIPIEMPIDISFGERYVEVMYLSKDGMMQKLKDSSNNILKEKVTINRHVCETLHLVNDVVIPTTIPYGSQIEVEIKIHSEIDEEKEFFLLLTDINTNIIKTLGSTIVRLDNGENSPFVIKGDFNEISVEQNYRVIIATKSEEVFPVFEKLDLFESDVYILSEENYSEFFSLSKNIPLPDVLYSGATYPPSEVVIQPIVFEGNKLYDFYIEYLDVNGRIIRSNKKSYGVTELGEIKIDLNINPGQLNVDQSHPVAEYSIRLTHSDFDDNENRYIVKPEDISVSNPALVNIFYRNPYDFMFLTKSIEVSKNEFNHLEQFDVTFSSQYMIEYSHLPSVEIVTFNVKLKDEDFNEYLIGSEKGLIYLNESFSNTISSKVSEHIPSGKYTLYVQIVCDHYNDPLPEKVYGYTNEVLDGISITII</sequence>
<feature type="active site" description="Proton acceptor" evidence="1">
    <location>
        <position position="178"/>
    </location>
</feature>
<reference evidence="2 3" key="1">
    <citation type="submission" date="2017-03" db="EMBL/GenBank/DDBJ databases">
        <authorList>
            <person name="Afonso C.L."/>
            <person name="Miller P.J."/>
            <person name="Scott M.A."/>
            <person name="Spackman E."/>
            <person name="Goraichik I."/>
            <person name="Dimitrov K.M."/>
            <person name="Suarez D.L."/>
            <person name="Swayne D.E."/>
        </authorList>
    </citation>
    <scope>NUCLEOTIDE SEQUENCE [LARGE SCALE GENOMIC DNA]</scope>
    <source>
        <strain evidence="2 3">ATCC 51113</strain>
    </source>
</reference>
<evidence type="ECO:0000256" key="1">
    <source>
        <dbReference type="PIRSR" id="PIRSR600200-1"/>
    </source>
</evidence>
<dbReference type="AlphaFoldDB" id="A0A1V8NWP7"/>
<dbReference type="Gene3D" id="3.90.70.50">
    <property type="entry name" value="Peptidase C10, streptopain"/>
    <property type="match status" value="1"/>
</dbReference>
<feature type="active site" description="Nucleophile" evidence="1">
    <location>
        <position position="38"/>
    </location>
</feature>
<dbReference type="GO" id="GO:0008234">
    <property type="term" value="F:cysteine-type peptidase activity"/>
    <property type="evidence" value="ECO:0007669"/>
    <property type="project" value="InterPro"/>
</dbReference>
<evidence type="ECO:0000313" key="3">
    <source>
        <dbReference type="Proteomes" id="UP000192573"/>
    </source>
</evidence>
<dbReference type="InterPro" id="IPR038765">
    <property type="entry name" value="Papain-like_cys_pep_sf"/>
</dbReference>
<protein>
    <recommendedName>
        <fullName evidence="4">C10 family peptidase</fullName>
    </recommendedName>
</protein>
<comment type="caution">
    <text evidence="2">The sequence shown here is derived from an EMBL/GenBank/DDBJ whole genome shotgun (WGS) entry which is preliminary data.</text>
</comment>
<name>A0A1V8NWP7_CITBR</name>
<evidence type="ECO:0000313" key="2">
    <source>
        <dbReference type="EMBL" id="OQM40846.1"/>
    </source>
</evidence>
<organism evidence="2 3">
    <name type="scientific">Citrobacter braakii</name>
    <dbReference type="NCBI Taxonomy" id="57706"/>
    <lineage>
        <taxon>Bacteria</taxon>
        <taxon>Pseudomonadati</taxon>
        <taxon>Pseudomonadota</taxon>
        <taxon>Gammaproteobacteria</taxon>
        <taxon>Enterobacterales</taxon>
        <taxon>Enterobacteriaceae</taxon>
        <taxon>Citrobacter</taxon>
        <taxon>Citrobacter freundii complex</taxon>
    </lineage>
</organism>
<accession>A0A1V8NWP7</accession>
<proteinExistence type="predicted"/>
<dbReference type="EMBL" id="NAEW01000007">
    <property type="protein sequence ID" value="OQM40846.1"/>
    <property type="molecule type" value="Genomic_DNA"/>
</dbReference>
<gene>
    <name evidence="2" type="ORF">BZK42_15755</name>
</gene>
<evidence type="ECO:0008006" key="4">
    <source>
        <dbReference type="Google" id="ProtNLM"/>
    </source>
</evidence>
<dbReference type="InterPro" id="IPR000200">
    <property type="entry name" value="Peptidase_C10"/>
</dbReference>
<dbReference type="SUPFAM" id="SSF54001">
    <property type="entry name" value="Cysteine proteinases"/>
    <property type="match status" value="1"/>
</dbReference>
<dbReference type="Proteomes" id="UP000192573">
    <property type="component" value="Unassembled WGS sequence"/>
</dbReference>
<dbReference type="InterPro" id="IPR044934">
    <property type="entry name" value="Streptopain_sf"/>
</dbReference>
<dbReference type="RefSeq" id="WP_080859472.1">
    <property type="nucleotide sequence ID" value="NZ_CP077405.1"/>
</dbReference>